<proteinExistence type="predicted"/>
<dbReference type="EMBL" id="JABEVY010000232">
    <property type="protein sequence ID" value="KAF5241370.1"/>
    <property type="molecule type" value="Genomic_DNA"/>
</dbReference>
<dbReference type="AlphaFoldDB" id="A0A8H5DZA5"/>
<accession>A0A8H5DZA5</accession>
<gene>
    <name evidence="1" type="ORF">FANTH_9113</name>
</gene>
<evidence type="ECO:0000313" key="1">
    <source>
        <dbReference type="EMBL" id="KAF5241370.1"/>
    </source>
</evidence>
<dbReference type="Proteomes" id="UP000573603">
    <property type="component" value="Unassembled WGS sequence"/>
</dbReference>
<sequence>MVIAIDLGNISSGVAWAFDNNEPKFVTGWETRSGAPSTEVNVSSALYYGGSNKYDNPEWGFKVPHDPEVLTWQFVQRAGT</sequence>
<keyword evidence="2" id="KW-1185">Reference proteome</keyword>
<evidence type="ECO:0000313" key="2">
    <source>
        <dbReference type="Proteomes" id="UP000573603"/>
    </source>
</evidence>
<name>A0A8H5DZA5_9HYPO</name>
<organism evidence="1 2">
    <name type="scientific">Fusarium anthophilum</name>
    <dbReference type="NCBI Taxonomy" id="48485"/>
    <lineage>
        <taxon>Eukaryota</taxon>
        <taxon>Fungi</taxon>
        <taxon>Dikarya</taxon>
        <taxon>Ascomycota</taxon>
        <taxon>Pezizomycotina</taxon>
        <taxon>Sordariomycetes</taxon>
        <taxon>Hypocreomycetidae</taxon>
        <taxon>Hypocreales</taxon>
        <taxon>Nectriaceae</taxon>
        <taxon>Fusarium</taxon>
        <taxon>Fusarium fujikuroi species complex</taxon>
    </lineage>
</organism>
<protein>
    <submittedName>
        <fullName evidence="1">Uncharacterized protein</fullName>
    </submittedName>
</protein>
<comment type="caution">
    <text evidence="1">The sequence shown here is derived from an EMBL/GenBank/DDBJ whole genome shotgun (WGS) entry which is preliminary data.</text>
</comment>
<reference evidence="1 2" key="1">
    <citation type="journal article" date="2020" name="BMC Genomics">
        <title>Correction to: Identification and distribution of gene clusters required for synthesis of sphingolipid metabolism inhibitors in diverse species of the filamentous fungus Fusarium.</title>
        <authorList>
            <person name="Kim H.S."/>
            <person name="Lohmar J.M."/>
            <person name="Busman M."/>
            <person name="Brown D.W."/>
            <person name="Naumann T.A."/>
            <person name="Divon H.H."/>
            <person name="Lysoe E."/>
            <person name="Uhlig S."/>
            <person name="Proctor R.H."/>
        </authorList>
    </citation>
    <scope>NUCLEOTIDE SEQUENCE [LARGE SCALE GENOMIC DNA]</scope>
    <source>
        <strain evidence="1 2">NRRL 25214</strain>
    </source>
</reference>